<evidence type="ECO:0000313" key="10">
    <source>
        <dbReference type="Proteomes" id="UP001500791"/>
    </source>
</evidence>
<keyword evidence="6" id="KW-0653">Protein transport</keyword>
<gene>
    <name evidence="9" type="ORF">GCM10009093_15500</name>
</gene>
<feature type="transmembrane region" description="Helical" evidence="7">
    <location>
        <begin position="128"/>
        <end position="148"/>
    </location>
</feature>
<reference evidence="10" key="1">
    <citation type="journal article" date="2019" name="Int. J. Syst. Evol. Microbiol.">
        <title>The Global Catalogue of Microorganisms (GCM) 10K type strain sequencing project: providing services to taxonomists for standard genome sequencing and annotation.</title>
        <authorList>
            <consortium name="The Broad Institute Genomics Platform"/>
            <consortium name="The Broad Institute Genome Sequencing Center for Infectious Disease"/>
            <person name="Wu L."/>
            <person name="Ma J."/>
        </authorList>
    </citation>
    <scope>NUCLEOTIDE SEQUENCE [LARGE SCALE GENOMIC DNA]</scope>
    <source>
        <strain evidence="10">JCM 13476</strain>
    </source>
</reference>
<feature type="transmembrane region" description="Helical" evidence="7">
    <location>
        <begin position="46"/>
        <end position="66"/>
    </location>
</feature>
<evidence type="ECO:0000256" key="3">
    <source>
        <dbReference type="ARBA" id="ARBA00022692"/>
    </source>
</evidence>
<sequence length="160" mass="16806">MHYKRNLEDLIVRVLSLSFLVTTMATPVVAAPQLGFTTLVLLSHPIQKLVMLVLVIATVSAIAIAARKLMAGSNLVGGSAFVKALRLGGPLLGLLGASYAAMNIFIGLSGFSEPVNAVIFMPAVAEAFAVLIVGLISGVVAVIANWAIEARIDREVLRVQ</sequence>
<comment type="similarity">
    <text evidence="6">Belongs to the exbB/tolQ family.</text>
</comment>
<dbReference type="Proteomes" id="UP001500791">
    <property type="component" value="Unassembled WGS sequence"/>
</dbReference>
<comment type="caution">
    <text evidence="9">The sequence shown here is derived from an EMBL/GenBank/DDBJ whole genome shotgun (WGS) entry which is preliminary data.</text>
</comment>
<protein>
    <recommendedName>
        <fullName evidence="8">MotA/TolQ/ExbB proton channel domain-containing protein</fullName>
    </recommendedName>
</protein>
<keyword evidence="6" id="KW-0813">Transport</keyword>
<evidence type="ECO:0000313" key="9">
    <source>
        <dbReference type="EMBL" id="GAA0389776.1"/>
    </source>
</evidence>
<accession>A0ABP3I3T9</accession>
<evidence type="ECO:0000256" key="4">
    <source>
        <dbReference type="ARBA" id="ARBA00022989"/>
    </source>
</evidence>
<evidence type="ECO:0000256" key="1">
    <source>
        <dbReference type="ARBA" id="ARBA00004651"/>
    </source>
</evidence>
<keyword evidence="5 7" id="KW-0472">Membrane</keyword>
<evidence type="ECO:0000256" key="6">
    <source>
        <dbReference type="RuleBase" id="RU004057"/>
    </source>
</evidence>
<dbReference type="InterPro" id="IPR002898">
    <property type="entry name" value="MotA_ExbB_proton_chnl"/>
</dbReference>
<name>A0ABP3I3T9_9CAUL</name>
<keyword evidence="4 7" id="KW-1133">Transmembrane helix</keyword>
<dbReference type="Pfam" id="PF01618">
    <property type="entry name" value="MotA_ExbB"/>
    <property type="match status" value="1"/>
</dbReference>
<keyword evidence="3 7" id="KW-0812">Transmembrane</keyword>
<organism evidence="9 10">
    <name type="scientific">Brevundimonas terrae</name>
    <dbReference type="NCBI Taxonomy" id="363631"/>
    <lineage>
        <taxon>Bacteria</taxon>
        <taxon>Pseudomonadati</taxon>
        <taxon>Pseudomonadota</taxon>
        <taxon>Alphaproteobacteria</taxon>
        <taxon>Caulobacterales</taxon>
        <taxon>Caulobacteraceae</taxon>
        <taxon>Brevundimonas</taxon>
    </lineage>
</organism>
<evidence type="ECO:0000256" key="2">
    <source>
        <dbReference type="ARBA" id="ARBA00022475"/>
    </source>
</evidence>
<evidence type="ECO:0000256" key="5">
    <source>
        <dbReference type="ARBA" id="ARBA00023136"/>
    </source>
</evidence>
<feature type="transmembrane region" description="Helical" evidence="7">
    <location>
        <begin position="87"/>
        <end position="108"/>
    </location>
</feature>
<dbReference type="EMBL" id="BAAAEJ010000007">
    <property type="protein sequence ID" value="GAA0389776.1"/>
    <property type="molecule type" value="Genomic_DNA"/>
</dbReference>
<evidence type="ECO:0000259" key="8">
    <source>
        <dbReference type="Pfam" id="PF01618"/>
    </source>
</evidence>
<evidence type="ECO:0000256" key="7">
    <source>
        <dbReference type="SAM" id="Phobius"/>
    </source>
</evidence>
<comment type="subcellular location">
    <subcellularLocation>
        <location evidence="1">Cell membrane</location>
        <topology evidence="1">Multi-pass membrane protein</topology>
    </subcellularLocation>
    <subcellularLocation>
        <location evidence="6">Membrane</location>
        <topology evidence="6">Multi-pass membrane protein</topology>
    </subcellularLocation>
</comment>
<proteinExistence type="inferred from homology"/>
<keyword evidence="10" id="KW-1185">Reference proteome</keyword>
<keyword evidence="2" id="KW-1003">Cell membrane</keyword>
<feature type="domain" description="MotA/TolQ/ExbB proton channel" evidence="8">
    <location>
        <begin position="82"/>
        <end position="159"/>
    </location>
</feature>